<dbReference type="InterPro" id="IPR029058">
    <property type="entry name" value="AB_hydrolase_fold"/>
</dbReference>
<protein>
    <submittedName>
        <fullName evidence="8">Acetoacetate--CoA ligase</fullName>
        <ecNumber evidence="8">6.2.1.16</ecNumber>
    </submittedName>
</protein>
<evidence type="ECO:0000256" key="2">
    <source>
        <dbReference type="ARBA" id="ARBA00022450"/>
    </source>
</evidence>
<reference evidence="8 9" key="1">
    <citation type="submission" date="2019-08" db="EMBL/GenBank/DDBJ databases">
        <title>Paraburkholderia sp. DCY113.</title>
        <authorList>
            <person name="Kang J."/>
        </authorList>
    </citation>
    <scope>NUCLEOTIDE SEQUENCE [LARGE SCALE GENOMIC DNA]</scope>
    <source>
        <strain evidence="8 9">DCY113</strain>
    </source>
</reference>
<dbReference type="GO" id="GO:0030729">
    <property type="term" value="F:acetoacetate-CoA ligase activity"/>
    <property type="evidence" value="ECO:0007669"/>
    <property type="project" value="UniProtKB-EC"/>
</dbReference>
<accession>A0A5B0HIV0</accession>
<keyword evidence="4 8" id="KW-0436">Ligase</keyword>
<dbReference type="PROSITE" id="PS00455">
    <property type="entry name" value="AMP_BINDING"/>
    <property type="match status" value="1"/>
</dbReference>
<dbReference type="Pfam" id="PF00550">
    <property type="entry name" value="PP-binding"/>
    <property type="match status" value="1"/>
</dbReference>
<dbReference type="InterPro" id="IPR036736">
    <property type="entry name" value="ACP-like_sf"/>
</dbReference>
<evidence type="ECO:0000256" key="1">
    <source>
        <dbReference type="ARBA" id="ARBA00006432"/>
    </source>
</evidence>
<gene>
    <name evidence="8" type="ORF">FVF58_04085</name>
</gene>
<keyword evidence="3" id="KW-0597">Phosphoprotein</keyword>
<name>A0A5B0HIV0_9BURK</name>
<proteinExistence type="inferred from homology"/>
<dbReference type="Pfam" id="PF00975">
    <property type="entry name" value="Thioesterase"/>
    <property type="match status" value="1"/>
</dbReference>
<dbReference type="InterPro" id="IPR001031">
    <property type="entry name" value="Thioesterase"/>
</dbReference>
<organism evidence="8 9">
    <name type="scientific">Paraburkholderia panacisoli</name>
    <dbReference type="NCBI Taxonomy" id="2603818"/>
    <lineage>
        <taxon>Bacteria</taxon>
        <taxon>Pseudomonadati</taxon>
        <taxon>Pseudomonadota</taxon>
        <taxon>Betaproteobacteria</taxon>
        <taxon>Burkholderiales</taxon>
        <taxon>Burkholderiaceae</taxon>
        <taxon>Paraburkholderia</taxon>
    </lineage>
</organism>
<evidence type="ECO:0000256" key="4">
    <source>
        <dbReference type="ARBA" id="ARBA00022598"/>
    </source>
</evidence>
<keyword evidence="5" id="KW-0547">Nucleotide-binding</keyword>
<dbReference type="PANTHER" id="PTHR42921:SF1">
    <property type="entry name" value="ACETOACETYL-COA SYNTHETASE"/>
    <property type="match status" value="1"/>
</dbReference>
<dbReference type="SUPFAM" id="SSF47336">
    <property type="entry name" value="ACP-like"/>
    <property type="match status" value="1"/>
</dbReference>
<evidence type="ECO:0000259" key="7">
    <source>
        <dbReference type="PROSITE" id="PS50075"/>
    </source>
</evidence>
<comment type="caution">
    <text evidence="8">The sequence shown here is derived from an EMBL/GenBank/DDBJ whole genome shotgun (WGS) entry which is preliminary data.</text>
</comment>
<dbReference type="Gene3D" id="3.40.50.12780">
    <property type="entry name" value="N-terminal domain of ligase-like"/>
    <property type="match status" value="1"/>
</dbReference>
<dbReference type="SUPFAM" id="SSF56801">
    <property type="entry name" value="Acetyl-CoA synthetase-like"/>
    <property type="match status" value="1"/>
</dbReference>
<dbReference type="RefSeq" id="WP_149668639.1">
    <property type="nucleotide sequence ID" value="NZ_VTUZ01000002.1"/>
</dbReference>
<evidence type="ECO:0000313" key="8">
    <source>
        <dbReference type="EMBL" id="KAA1015111.1"/>
    </source>
</evidence>
<dbReference type="SUPFAM" id="SSF53474">
    <property type="entry name" value="alpha/beta-Hydrolases"/>
    <property type="match status" value="1"/>
</dbReference>
<dbReference type="InterPro" id="IPR000873">
    <property type="entry name" value="AMP-dep_synth/lig_dom"/>
</dbReference>
<dbReference type="InterPro" id="IPR005914">
    <property type="entry name" value="Acac_CoA_synth"/>
</dbReference>
<dbReference type="EMBL" id="VTUZ01000002">
    <property type="protein sequence ID" value="KAA1015111.1"/>
    <property type="molecule type" value="Genomic_DNA"/>
</dbReference>
<dbReference type="Gene3D" id="1.10.1200.10">
    <property type="entry name" value="ACP-like"/>
    <property type="match status" value="1"/>
</dbReference>
<evidence type="ECO:0000313" key="9">
    <source>
        <dbReference type="Proteomes" id="UP000325273"/>
    </source>
</evidence>
<dbReference type="PROSITE" id="PS50075">
    <property type="entry name" value="CARRIER"/>
    <property type="match status" value="1"/>
</dbReference>
<sequence>MDRLQLPDALLCPGAPLARSPIYSSTPEYVAASQMTAFTAALQAHTGQVFDNYETLHEFSVRAYRTFWQFFMQWSQGLDWSGSLEPVCVGDECEHARFFPQVQLSYAENLLGLSVASADAPALTACYADGRRIRLTRGELRERVARLADALSEWGLREGDRVVCVMRNDADAVVTALAVTALGATLSTAAPEMGVETILDRFTPLAPRLLFAHTAARGFDTGTSVAANVADLAAALPSLQGVVRLDDGTLPDTVKQRIYSLDELLDRGDAGRFEWRRFPFNHPLFVMFSSGTTGKPKCIVHGAGGSLLEHLKEHRLHSDLRPGDRMYFHTSCAWMMWNWQLSALASGVEIVTYDGPISTVDTLWRLVANERVTVFGTSPAYLKMCEDAGLAPGQQFDLSALRAMMSTGAVLFDTQFRWVRDQVKPLRLQSISGGTDILGCFVLGNPNMPVYAGEAQCKSLALDVQAREQGARTDGIGELICANPFPSRPLGFFGDADGAAFHAAYFASNAGVWTHGDLIEFSPQGTARLHGRSDGVLNVRGINVGPSEIYRVLNDIREIREAMVVQQRSHYMPADHAHAERVDQRTVLLLVLRDGVELSAALAARVRRDLARRASAAHVPDRIIAVAALPVTHNGKFSEAAARNAISGLPVGNAAALRNPECLDAIRRHPALNPVTRELAPVGESREDLERHLQTQWERLFDFAPIGRDDNFFELGGNSLLAARLLAGVYQSTGRTIPLATLLTAPTIASLAAVIDDCALPQSSPTVVPMRAGTGTPLFFVHGVSGTVMECWTLIGAMQSPRPVFGLQARGLDGEQPAQQRVEDIAASYIEQMRTVQPTGPYAVAGYSFGGLVTLEIAQQLRRAGEQIELLCLIDTYADAHCLPWRARLRHRCGYMGSHWRKLRAVPASQLPGYVKDNLAGAADHLRMRVGCMAHRPDSHNALMPPELRSVRETLRVAMTIYRPRPYRAGPIVYVRATGAQNDLGNQMALWRNVARAGLVIVEVSCDHFNLIAEPNVQIVAAALDRGLTNNDKSRAGAPVLRRVACA</sequence>
<dbReference type="InterPro" id="IPR045851">
    <property type="entry name" value="AMP-bd_C_sf"/>
</dbReference>
<dbReference type="GO" id="GO:0006629">
    <property type="term" value="P:lipid metabolic process"/>
    <property type="evidence" value="ECO:0007669"/>
    <property type="project" value="InterPro"/>
</dbReference>
<dbReference type="InterPro" id="IPR009081">
    <property type="entry name" value="PP-bd_ACP"/>
</dbReference>
<dbReference type="Gene3D" id="3.40.50.1820">
    <property type="entry name" value="alpha/beta hydrolase"/>
    <property type="match status" value="1"/>
</dbReference>
<dbReference type="AlphaFoldDB" id="A0A5B0HIV0"/>
<dbReference type="PANTHER" id="PTHR42921">
    <property type="entry name" value="ACETOACETYL-COA SYNTHETASE"/>
    <property type="match status" value="1"/>
</dbReference>
<dbReference type="InterPro" id="IPR042099">
    <property type="entry name" value="ANL_N_sf"/>
</dbReference>
<dbReference type="PROSITE" id="PS00012">
    <property type="entry name" value="PHOSPHOPANTETHEINE"/>
    <property type="match status" value="1"/>
</dbReference>
<dbReference type="EC" id="6.2.1.16" evidence="8"/>
<keyword evidence="2" id="KW-0596">Phosphopantetheine</keyword>
<dbReference type="NCBIfam" id="TIGR01217">
    <property type="entry name" value="ac_ac_CoA_syn"/>
    <property type="match status" value="1"/>
</dbReference>
<dbReference type="InterPro" id="IPR006162">
    <property type="entry name" value="Ppantetheine_attach_site"/>
</dbReference>
<dbReference type="InterPro" id="IPR020845">
    <property type="entry name" value="AMP-binding_CS"/>
</dbReference>
<dbReference type="NCBIfam" id="NF002937">
    <property type="entry name" value="PRK03584.1"/>
    <property type="match status" value="1"/>
</dbReference>
<keyword evidence="9" id="KW-1185">Reference proteome</keyword>
<dbReference type="Proteomes" id="UP000325273">
    <property type="component" value="Unassembled WGS sequence"/>
</dbReference>
<evidence type="ECO:0000256" key="5">
    <source>
        <dbReference type="ARBA" id="ARBA00022741"/>
    </source>
</evidence>
<comment type="similarity">
    <text evidence="1">Belongs to the ATP-dependent AMP-binding enzyme family.</text>
</comment>
<dbReference type="Pfam" id="PF00501">
    <property type="entry name" value="AMP-binding"/>
    <property type="match status" value="1"/>
</dbReference>
<feature type="domain" description="Carrier" evidence="7">
    <location>
        <begin position="684"/>
        <end position="759"/>
    </location>
</feature>
<keyword evidence="6" id="KW-0067">ATP-binding</keyword>
<evidence type="ECO:0000256" key="6">
    <source>
        <dbReference type="ARBA" id="ARBA00022840"/>
    </source>
</evidence>
<dbReference type="GO" id="GO:0005524">
    <property type="term" value="F:ATP binding"/>
    <property type="evidence" value="ECO:0007669"/>
    <property type="project" value="UniProtKB-KW"/>
</dbReference>
<dbReference type="Gene3D" id="3.30.300.30">
    <property type="match status" value="1"/>
</dbReference>
<evidence type="ECO:0000256" key="3">
    <source>
        <dbReference type="ARBA" id="ARBA00022553"/>
    </source>
</evidence>